<evidence type="ECO:0000313" key="1">
    <source>
        <dbReference type="EMBL" id="KAJ7426067.1"/>
    </source>
</evidence>
<keyword evidence="2" id="KW-1185">Reference proteome</keyword>
<comment type="caution">
    <text evidence="1">The sequence shown here is derived from an EMBL/GenBank/DDBJ whole genome shotgun (WGS) entry which is preliminary data.</text>
</comment>
<organism evidence="1 2">
    <name type="scientific">Willisornis vidua</name>
    <name type="common">Xingu scale-backed antbird</name>
    <dbReference type="NCBI Taxonomy" id="1566151"/>
    <lineage>
        <taxon>Eukaryota</taxon>
        <taxon>Metazoa</taxon>
        <taxon>Chordata</taxon>
        <taxon>Craniata</taxon>
        <taxon>Vertebrata</taxon>
        <taxon>Euteleostomi</taxon>
        <taxon>Archelosauria</taxon>
        <taxon>Archosauria</taxon>
        <taxon>Dinosauria</taxon>
        <taxon>Saurischia</taxon>
        <taxon>Theropoda</taxon>
        <taxon>Coelurosauria</taxon>
        <taxon>Aves</taxon>
        <taxon>Neognathae</taxon>
        <taxon>Neoaves</taxon>
        <taxon>Telluraves</taxon>
        <taxon>Australaves</taxon>
        <taxon>Passeriformes</taxon>
        <taxon>Thamnophilidae</taxon>
        <taxon>Willisornis</taxon>
    </lineage>
</organism>
<dbReference type="Proteomes" id="UP001145742">
    <property type="component" value="Unassembled WGS sequence"/>
</dbReference>
<dbReference type="EMBL" id="WHWB01032324">
    <property type="protein sequence ID" value="KAJ7426067.1"/>
    <property type="molecule type" value="Genomic_DNA"/>
</dbReference>
<reference evidence="1" key="1">
    <citation type="submission" date="2019-10" db="EMBL/GenBank/DDBJ databases">
        <authorList>
            <person name="Soares A.E.R."/>
            <person name="Aleixo A."/>
            <person name="Schneider P."/>
            <person name="Miyaki C.Y."/>
            <person name="Schneider M.P."/>
            <person name="Mello C."/>
            <person name="Vasconcelos A.T.R."/>
        </authorList>
    </citation>
    <scope>NUCLEOTIDE SEQUENCE</scope>
    <source>
        <tissue evidence="1">Muscle</tissue>
    </source>
</reference>
<name>A0ABQ9DNV7_9PASS</name>
<sequence length="212" mass="23609">MPGAHPRNRSIGASEAAITEPDQLGTFHGDELVTSHFREPPKLQMDVESPLLSSFFLEVSFSILAMSLWKKQSGLMIIELINRINLKLLSEVPPLWTYRKTKNDLSKQNELSILEANHSVNYGSPAQFGGGSGTGGSSIMVNHNGSSKLLIMFISVMFGGSYTRNVSNQMSLPSMDVRFEEGWSLDREREVNSMYGGKRTARKKREAELELL</sequence>
<proteinExistence type="predicted"/>
<gene>
    <name evidence="1" type="ORF">WISP_19309</name>
</gene>
<protein>
    <submittedName>
        <fullName evidence="1">Uncharacterized protein</fullName>
    </submittedName>
</protein>
<evidence type="ECO:0000313" key="2">
    <source>
        <dbReference type="Proteomes" id="UP001145742"/>
    </source>
</evidence>
<accession>A0ABQ9DNV7</accession>